<reference evidence="3 4" key="1">
    <citation type="submission" date="2019-04" db="EMBL/GenBank/DDBJ databases">
        <title>Chromosome genome assembly for Takifugu flavidus.</title>
        <authorList>
            <person name="Xiao S."/>
        </authorList>
    </citation>
    <scope>NUCLEOTIDE SEQUENCE [LARGE SCALE GENOMIC DNA]</scope>
    <source>
        <strain evidence="3">HTHZ2018</strain>
        <tissue evidence="3">Muscle</tissue>
    </source>
</reference>
<dbReference type="AlphaFoldDB" id="A0A5C6PQV8"/>
<dbReference type="InterPro" id="IPR032567">
    <property type="entry name" value="RTL1-rel"/>
</dbReference>
<evidence type="ECO:0000259" key="2">
    <source>
        <dbReference type="Pfam" id="PF16297"/>
    </source>
</evidence>
<dbReference type="Pfam" id="PF16297">
    <property type="entry name" value="DUF4939"/>
    <property type="match status" value="1"/>
</dbReference>
<keyword evidence="4" id="KW-1185">Reference proteome</keyword>
<evidence type="ECO:0000313" key="3">
    <source>
        <dbReference type="EMBL" id="TWW81865.1"/>
    </source>
</evidence>
<feature type="compositionally biased region" description="Pro residues" evidence="1">
    <location>
        <begin position="56"/>
        <end position="66"/>
    </location>
</feature>
<evidence type="ECO:0000313" key="4">
    <source>
        <dbReference type="Proteomes" id="UP000324091"/>
    </source>
</evidence>
<proteinExistence type="predicted"/>
<gene>
    <name evidence="3" type="ORF">D4764_01G0016800</name>
</gene>
<organism evidence="3 4">
    <name type="scientific">Takifugu flavidus</name>
    <name type="common">sansaifugu</name>
    <dbReference type="NCBI Taxonomy" id="433684"/>
    <lineage>
        <taxon>Eukaryota</taxon>
        <taxon>Metazoa</taxon>
        <taxon>Chordata</taxon>
        <taxon>Craniata</taxon>
        <taxon>Vertebrata</taxon>
        <taxon>Euteleostomi</taxon>
        <taxon>Actinopterygii</taxon>
        <taxon>Neopterygii</taxon>
        <taxon>Teleostei</taxon>
        <taxon>Neoteleostei</taxon>
        <taxon>Acanthomorphata</taxon>
        <taxon>Eupercaria</taxon>
        <taxon>Tetraodontiformes</taxon>
        <taxon>Tetradontoidea</taxon>
        <taxon>Tetraodontidae</taxon>
        <taxon>Takifugu</taxon>
    </lineage>
</organism>
<accession>A0A5C6PQV8</accession>
<dbReference type="EMBL" id="RHFK02000001">
    <property type="protein sequence ID" value="TWW81865.1"/>
    <property type="molecule type" value="Genomic_DNA"/>
</dbReference>
<dbReference type="PANTHER" id="PTHR15503">
    <property type="entry name" value="LDOC1 RELATED"/>
    <property type="match status" value="1"/>
</dbReference>
<dbReference type="PANTHER" id="PTHR15503:SF36">
    <property type="entry name" value="RETROTRANSPOSON GAG-LIKE PROTEIN 5"/>
    <property type="match status" value="1"/>
</dbReference>
<evidence type="ECO:0000256" key="1">
    <source>
        <dbReference type="SAM" id="MobiDB-lite"/>
    </source>
</evidence>
<feature type="region of interest" description="Disordered" evidence="1">
    <location>
        <begin position="54"/>
        <end position="79"/>
    </location>
</feature>
<dbReference type="Proteomes" id="UP000324091">
    <property type="component" value="Chromosome 1"/>
</dbReference>
<protein>
    <recommendedName>
        <fullName evidence="2">DUF4939 domain-containing protein</fullName>
    </recommendedName>
</protein>
<comment type="caution">
    <text evidence="3">The sequence shown here is derived from an EMBL/GenBank/DDBJ whole genome shotgun (WGS) entry which is preliminary data.</text>
</comment>
<dbReference type="InterPro" id="IPR032549">
    <property type="entry name" value="DUF4939"/>
</dbReference>
<feature type="domain" description="DUF4939" evidence="2">
    <location>
        <begin position="69"/>
        <end position="150"/>
    </location>
</feature>
<name>A0A5C6PQV8_9TELE</name>
<sequence length="191" mass="20606">MLLLYRHKHDWLQQFEAQLASSAAEARQTASVLEQALTSVATQVQQLVVSVSQPATPVPAPPPGTAPEPRVGAPERYSGDPEGCNPFLTNSSILFALQPYTFASEAARVAFTINHLTGRARLWGTAEWERGTPAGSSFQAFPAELRKVFGPVSLRPDAAGGLMSLKQGSQPVADYAIDFRDSDEDSYTKDS</sequence>